<evidence type="ECO:0000313" key="4">
    <source>
        <dbReference type="EMBL" id="MET3693303.1"/>
    </source>
</evidence>
<dbReference type="Proteomes" id="UP001549145">
    <property type="component" value="Unassembled WGS sequence"/>
</dbReference>
<sequence length="135" mass="15046">MPLKIELKPGERLLIGGAAIRNGPRRSSFVIETMTNFLRGSDIISESEADTACKRLYLTLTVLYLAEPTVEAEDLFVRQANALMEAAPSMAPYLRDIHDLLADGERYRALKCCRDLIQYEQSLTERLSAPAASMP</sequence>
<keyword evidence="2" id="KW-1005">Bacterial flagellum biogenesis</keyword>
<evidence type="ECO:0000256" key="3">
    <source>
        <dbReference type="ARBA" id="ARBA00022884"/>
    </source>
</evidence>
<dbReference type="EMBL" id="JBEPMM010000007">
    <property type="protein sequence ID" value="MET3693303.1"/>
    <property type="molecule type" value="Genomic_DNA"/>
</dbReference>
<dbReference type="InterPro" id="IPR009967">
    <property type="entry name" value="Flagellum_FlbT"/>
</dbReference>
<comment type="caution">
    <text evidence="4">The sequence shown here is derived from an EMBL/GenBank/DDBJ whole genome shotgun (WGS) entry which is preliminary data.</text>
</comment>
<proteinExistence type="predicted"/>
<name>A0ABV2L642_9HYPH</name>
<keyword evidence="4" id="KW-0966">Cell projection</keyword>
<evidence type="ECO:0000256" key="2">
    <source>
        <dbReference type="ARBA" id="ARBA00022795"/>
    </source>
</evidence>
<dbReference type="RefSeq" id="WP_238280169.1">
    <property type="nucleotide sequence ID" value="NZ_BPQL01000080.1"/>
</dbReference>
<organism evidence="4 5">
    <name type="scientific">Methylobacterium goesingense</name>
    <dbReference type="NCBI Taxonomy" id="243690"/>
    <lineage>
        <taxon>Bacteria</taxon>
        <taxon>Pseudomonadati</taxon>
        <taxon>Pseudomonadota</taxon>
        <taxon>Alphaproteobacteria</taxon>
        <taxon>Hyphomicrobiales</taxon>
        <taxon>Methylobacteriaceae</taxon>
        <taxon>Methylobacterium</taxon>
    </lineage>
</organism>
<dbReference type="Pfam" id="PF07378">
    <property type="entry name" value="FlbT"/>
    <property type="match status" value="1"/>
</dbReference>
<evidence type="ECO:0000256" key="1">
    <source>
        <dbReference type="ARBA" id="ARBA00022491"/>
    </source>
</evidence>
<protein>
    <submittedName>
        <fullName evidence="4">Flagellar protein FlbT</fullName>
    </submittedName>
</protein>
<keyword evidence="3" id="KW-0694">RNA-binding</keyword>
<accession>A0ABV2L642</accession>
<keyword evidence="1" id="KW-0678">Repressor</keyword>
<reference evidence="4 5" key="1">
    <citation type="submission" date="2024-06" db="EMBL/GenBank/DDBJ databases">
        <title>Genomic Encyclopedia of Type Strains, Phase IV (KMG-IV): sequencing the most valuable type-strain genomes for metagenomic binning, comparative biology and taxonomic classification.</title>
        <authorList>
            <person name="Goeker M."/>
        </authorList>
    </citation>
    <scope>NUCLEOTIDE SEQUENCE [LARGE SCALE GENOMIC DNA]</scope>
    <source>
        <strain evidence="4 5">DSM 21331</strain>
    </source>
</reference>
<keyword evidence="4" id="KW-0969">Cilium</keyword>
<gene>
    <name evidence="4" type="ORF">ABID43_002850</name>
</gene>
<keyword evidence="4" id="KW-0282">Flagellum</keyword>
<evidence type="ECO:0000313" key="5">
    <source>
        <dbReference type="Proteomes" id="UP001549145"/>
    </source>
</evidence>
<keyword evidence="5" id="KW-1185">Reference proteome</keyword>